<evidence type="ECO:0000313" key="1">
    <source>
        <dbReference type="EMBL" id="AAQ87173.1"/>
    </source>
</evidence>
<dbReference type="HOGENOM" id="CLU_212779_0_0_5"/>
<organism evidence="1">
    <name type="scientific">Sinorhizobium fredii (strain NBRC 101917 / NGR234)</name>
    <dbReference type="NCBI Taxonomy" id="394"/>
    <lineage>
        <taxon>Bacteria</taxon>
        <taxon>Pseudomonadati</taxon>
        <taxon>Pseudomonadota</taxon>
        <taxon>Alphaproteobacteria</taxon>
        <taxon>Hyphomicrobiales</taxon>
        <taxon>Rhizobiaceae</taxon>
        <taxon>Sinorhizobium/Ensifer group</taxon>
        <taxon>Sinorhizobium</taxon>
    </lineage>
</organism>
<evidence type="ECO:0000313" key="2">
    <source>
        <dbReference type="EMBL" id="ACP23146.1"/>
    </source>
</evidence>
<protein>
    <submittedName>
        <fullName evidence="1">Uncharacterized protein</fullName>
    </submittedName>
</protein>
<dbReference type="EMBL" id="CP000874">
    <property type="protein sequence ID" value="ACP23146.1"/>
    <property type="molecule type" value="Genomic_DNA"/>
</dbReference>
<gene>
    <name evidence="2" type="ordered locus">NGR_b16950</name>
    <name evidence="1" type="ORF">RNGR00148</name>
</gene>
<accession>Q6W245</accession>
<dbReference type="EMBL" id="AY316746">
    <property type="protein sequence ID" value="AAQ87173.1"/>
    <property type="molecule type" value="Genomic_DNA"/>
</dbReference>
<proteinExistence type="predicted"/>
<sequence>MRDLLLYIVVLGCLVALDWTATEGTYSLAVWRAVSEQADSVRHQVEFLVDDIVRL</sequence>
<dbReference type="Proteomes" id="UP000001054">
    <property type="component" value="Plasmid pNGR234b"/>
</dbReference>
<name>Q6W245_SINFN</name>
<dbReference type="KEGG" id="rhi:NGR_b16950"/>
<evidence type="ECO:0000313" key="3">
    <source>
        <dbReference type="Proteomes" id="UP000001054"/>
    </source>
</evidence>
<dbReference type="AlphaFoldDB" id="Q6W245"/>
<dbReference type="OrthoDB" id="9889479at2"/>
<keyword evidence="3" id="KW-1185">Reference proteome</keyword>
<keyword evidence="1" id="KW-0614">Plasmid</keyword>
<geneLocation type="plasmid" evidence="1">
    <name>megaplasmid 2</name>
</geneLocation>
<geneLocation type="plasmid" evidence="3">
    <name>sym pNGR234b</name>
</geneLocation>
<geneLocation type="plasmid" evidence="2">
    <name>pNGR234b</name>
</geneLocation>
<reference evidence="1 3" key="1">
    <citation type="journal article" date="2004" name="J. Bacteriol.">
        <title>An evolutionary hot spot: the pNGR234b replicon of Rhizobium sp. strain NGR234.</title>
        <authorList>
            <person name="Streit W.R."/>
            <person name="Schmitz R.A."/>
            <person name="Perret X."/>
            <person name="Staehelin C."/>
            <person name="Deakin W.J."/>
            <person name="Raasch C."/>
            <person name="Liesegang H."/>
            <person name="Broughton W.J."/>
        </authorList>
    </citation>
    <scope>NUCLEOTIDE SEQUENCE</scope>
    <source>
        <strain evidence="3">NBRC 101917 / NGR234</strain>
        <strain evidence="1">NGR234</strain>
        <plasmid evidence="1">megaplasmid 2</plasmid>
    </source>
</reference>
<reference evidence="2 3" key="2">
    <citation type="journal article" date="2009" name="Appl. Environ. Microbiol.">
        <title>Rhizobium sp. strain NGR234 possesses a remarkable number of secretion systems.</title>
        <authorList>
            <person name="Schmeisser C."/>
            <person name="Liesegang H."/>
            <person name="Krysciak D."/>
            <person name="Bakkou N."/>
            <person name="Le Quere A."/>
            <person name="Wollherr A."/>
            <person name="Heinemeyer I."/>
            <person name="Morgenstern B."/>
            <person name="Pommerening-Roeser A."/>
            <person name="Flores M."/>
            <person name="Palacios R."/>
            <person name="Brenner S."/>
            <person name="Gottschalk G."/>
            <person name="Schmitz R.A."/>
            <person name="Broughton W.J."/>
            <person name="Perret X."/>
            <person name="Strittmatter A.W."/>
            <person name="Streit W.R."/>
        </authorList>
    </citation>
    <scope>NUCLEOTIDE SEQUENCE [LARGE SCALE GENOMIC DNA]</scope>
    <source>
        <strain evidence="3">NBRC 101917 / NGR234</strain>
        <strain evidence="2">NGR234</strain>
        <plasmid evidence="2">pNGR234b</plasmid>
    </source>
</reference>